<evidence type="ECO:0000313" key="2">
    <source>
        <dbReference type="Proteomes" id="UP000653305"/>
    </source>
</evidence>
<proteinExistence type="predicted"/>
<name>A0A830BHE6_9LAMI</name>
<dbReference type="Proteomes" id="UP000653305">
    <property type="component" value="Unassembled WGS sequence"/>
</dbReference>
<keyword evidence="2" id="KW-1185">Reference proteome</keyword>
<comment type="caution">
    <text evidence="1">The sequence shown here is derived from an EMBL/GenBank/DDBJ whole genome shotgun (WGS) entry which is preliminary data.</text>
</comment>
<evidence type="ECO:0000313" key="1">
    <source>
        <dbReference type="EMBL" id="GFP84538.1"/>
    </source>
</evidence>
<protein>
    <recommendedName>
        <fullName evidence="3">Retrotransposon Copia-like N-terminal domain-containing protein</fullName>
    </recommendedName>
</protein>
<dbReference type="OrthoDB" id="1845088at2759"/>
<reference evidence="1" key="1">
    <citation type="submission" date="2020-07" db="EMBL/GenBank/DDBJ databases">
        <title>Ethylene signaling mediates host invasion by parasitic plants.</title>
        <authorList>
            <person name="Yoshida S."/>
        </authorList>
    </citation>
    <scope>NUCLEOTIDE SEQUENCE</scope>
    <source>
        <strain evidence="1">Okayama</strain>
    </source>
</reference>
<organism evidence="1 2">
    <name type="scientific">Phtheirospermum japonicum</name>
    <dbReference type="NCBI Taxonomy" id="374723"/>
    <lineage>
        <taxon>Eukaryota</taxon>
        <taxon>Viridiplantae</taxon>
        <taxon>Streptophyta</taxon>
        <taxon>Embryophyta</taxon>
        <taxon>Tracheophyta</taxon>
        <taxon>Spermatophyta</taxon>
        <taxon>Magnoliopsida</taxon>
        <taxon>eudicotyledons</taxon>
        <taxon>Gunneridae</taxon>
        <taxon>Pentapetalae</taxon>
        <taxon>asterids</taxon>
        <taxon>lamiids</taxon>
        <taxon>Lamiales</taxon>
        <taxon>Orobanchaceae</taxon>
        <taxon>Orobanchaceae incertae sedis</taxon>
        <taxon>Phtheirospermum</taxon>
    </lineage>
</organism>
<dbReference type="EMBL" id="BMAC01000088">
    <property type="protein sequence ID" value="GFP84538.1"/>
    <property type="molecule type" value="Genomic_DNA"/>
</dbReference>
<sequence length="100" mass="10937">MTTDGQNTNASATQILFTASGGASANLQFPALTVRLDRSNYFLWRGTVRSALEAYELESFLVPGNAPPTTLPPTTNSIVREPNPAFPVWNSKDKLILLWV</sequence>
<evidence type="ECO:0008006" key="3">
    <source>
        <dbReference type="Google" id="ProtNLM"/>
    </source>
</evidence>
<gene>
    <name evidence="1" type="ORF">PHJA_000597700</name>
</gene>
<dbReference type="AlphaFoldDB" id="A0A830BHE6"/>
<accession>A0A830BHE6</accession>